<evidence type="ECO:0000313" key="2">
    <source>
        <dbReference type="Proteomes" id="UP001530293"/>
    </source>
</evidence>
<gene>
    <name evidence="1" type="ORF">ACHAWU_008307</name>
</gene>
<sequence>MNVGSTMPQAIDGCLYHIISQHGFDNTISGKKRPRPGVAAAKGGGSNCSAGAIGVADSFCKGFIFIPEDQHSHDIQEGRPVHPLLEFSRCSVGIGFPIVIPYPLIIAACQAVSTGRLIRISQYSLICYGYDGWGTMVFSSRCTEHKNVRMKSGIGDFDNNYIVVIELHHDGLRTLPSEIDEGYPGSTHKTTNEVPTMTLEFLAQKEATNQSGGDSKISKKKAIGKDPINVTGTVDAISPILFNDSQEEPFAIMELYQPPIDEEVTDVKSAVAVIRGDEALCMHHAIHPGQSITMIGVVSRKWKVPDEFRKHNNHDDMTSTIPDLHQRLSCRVPDRVILVSEAKSIRWDEETAGRLDLSLPSTVDSLTSIRGIVKSVHFHHNRSKGGKKVRYTAHFVTMTLLNQTRDAALDKEVNAENRTADEQKLARIYLPKYSMPPNLILGLQPGSILRAINVHLIPSTKSCSRCGHAAQIDAHFECYFACLRSTLAIERCAGESRICTPDSHHWFVPRGKAFSLVPDHRITDICSDPFNSRSTKQYFAEENLRRELENRAYMELPHTFQRVADPLSAMAKLDSLLIHHHRTSTLGKVNKGSGQNIECKCTKRNCHNDGSNGRLTMRNPYAEFFDHAHNLSVSNATECGSSYNELSSFNRSHHCETTSMPRIVELKDLRNACALNFINRVAISLRSKSQSDTISHGVGDTQQSSRLSPGWTSCYHYQGLHLCQVLNDYERSQPMVDLRYKAWHDISNDSLNEVYVWGSVELEWNDSTLFGDKSCVVPICEMRNLQLSSHESQPDHNYSPTWAQIGTVFVSCLCLGLKQNNHEVERSDSSNGDVDGYIRETSRKGYLHRFLPATRFDTVSAEPDGHGFVFLVDDHIFIASVQITALSIDSMDGNESIVVNDHECDSPLFERPDLLSVQECLERTCYPEPIERHTHIFGRLVRHRFSFRRVKPVEGNDGQMGKAYEGWSIVLGHVDPSAEDVLDTPSALQSIEVRMSVYFGNSARAMSNALTLAVRGLSDIPANITPDQETLGTAWWLVSGNSQSAPLLSGGLGIHPSVYLEIPYPSSCTFSKLGYQRFQCSPNEINSFFVCERRISNEHSSGNLYETEFSGKYLPGLLTRRLRREPPLEDCSNDSTRPIFSLLTKLKRRSGVPSATLAELHWDICFSLKEGDHTHLKPSLLRHIPNAKILGISFCRARVECTQCFKALTSGISFNNSHLPKSRERSIGTVDNPPKLKLSCPSGCSRSHAVVKWECSATIDDGTGQAKLYAERESALLLLGCFAVAEIEKGAWELETGVFFQPSLPMSSHLKQCLKDASTKARMKDGNLVKKRVNHNEDLKSWLSLLPADAKAEYLLHQLCRHWYQQNHSRKMDLLCRCKPLSEDVTSVNHTDIQVAKAWISSEAGLDFGNASSATLPPLKLILEDACHPSEDDFDDNIAAWQHLEKYITYSDSAH</sequence>
<evidence type="ECO:0008006" key="3">
    <source>
        <dbReference type="Google" id="ProtNLM"/>
    </source>
</evidence>
<comment type="caution">
    <text evidence="1">The sequence shown here is derived from an EMBL/GenBank/DDBJ whole genome shotgun (WGS) entry which is preliminary data.</text>
</comment>
<accession>A0ABD3M3J9</accession>
<protein>
    <recommendedName>
        <fullName evidence="3">CST complex subunit CTC1</fullName>
    </recommendedName>
</protein>
<reference evidence="1 2" key="1">
    <citation type="submission" date="2024-10" db="EMBL/GenBank/DDBJ databases">
        <title>Updated reference genomes for cyclostephanoid diatoms.</title>
        <authorList>
            <person name="Roberts W.R."/>
            <person name="Alverson A.J."/>
        </authorList>
    </citation>
    <scope>NUCLEOTIDE SEQUENCE [LARGE SCALE GENOMIC DNA]</scope>
    <source>
        <strain evidence="1 2">AJA232-27</strain>
    </source>
</reference>
<proteinExistence type="predicted"/>
<keyword evidence="2" id="KW-1185">Reference proteome</keyword>
<evidence type="ECO:0000313" key="1">
    <source>
        <dbReference type="EMBL" id="KAL3758553.1"/>
    </source>
</evidence>
<dbReference type="EMBL" id="JALLBG020000228">
    <property type="protein sequence ID" value="KAL3758553.1"/>
    <property type="molecule type" value="Genomic_DNA"/>
</dbReference>
<dbReference type="Proteomes" id="UP001530293">
    <property type="component" value="Unassembled WGS sequence"/>
</dbReference>
<name>A0ABD3M3J9_9STRA</name>
<organism evidence="1 2">
    <name type="scientific">Discostella pseudostelligera</name>
    <dbReference type="NCBI Taxonomy" id="259834"/>
    <lineage>
        <taxon>Eukaryota</taxon>
        <taxon>Sar</taxon>
        <taxon>Stramenopiles</taxon>
        <taxon>Ochrophyta</taxon>
        <taxon>Bacillariophyta</taxon>
        <taxon>Coscinodiscophyceae</taxon>
        <taxon>Thalassiosirophycidae</taxon>
        <taxon>Stephanodiscales</taxon>
        <taxon>Stephanodiscaceae</taxon>
        <taxon>Discostella</taxon>
    </lineage>
</organism>